<dbReference type="OMA" id="FNVMKPD"/>
<dbReference type="InterPro" id="IPR020550">
    <property type="entry name" value="Inositol_monophosphatase_CS"/>
</dbReference>
<dbReference type="AlphaFoldDB" id="A0A6J1LU91"/>
<dbReference type="Proteomes" id="UP000504633">
    <property type="component" value="Unplaced"/>
</dbReference>
<dbReference type="GO" id="GO:0046872">
    <property type="term" value="F:metal ion binding"/>
    <property type="evidence" value="ECO:0007669"/>
    <property type="project" value="UniProtKB-KW"/>
</dbReference>
<feature type="binding site" evidence="7">
    <location>
        <position position="98"/>
    </location>
    <ligand>
        <name>Mg(2+)</name>
        <dbReference type="ChEBI" id="CHEBI:18420"/>
        <label>1</label>
        <note>catalytic</note>
    </ligand>
</feature>
<comment type="cofactor">
    <cofactor evidence="1 7 8">
        <name>Mg(2+)</name>
        <dbReference type="ChEBI" id="CHEBI:18420"/>
    </cofactor>
</comment>
<organism evidence="9 10">
    <name type="scientific">Drosophila hydei</name>
    <name type="common">Fruit fly</name>
    <dbReference type="NCBI Taxonomy" id="7224"/>
    <lineage>
        <taxon>Eukaryota</taxon>
        <taxon>Metazoa</taxon>
        <taxon>Ecdysozoa</taxon>
        <taxon>Arthropoda</taxon>
        <taxon>Hexapoda</taxon>
        <taxon>Insecta</taxon>
        <taxon>Pterygota</taxon>
        <taxon>Neoptera</taxon>
        <taxon>Endopterygota</taxon>
        <taxon>Diptera</taxon>
        <taxon>Brachycera</taxon>
        <taxon>Muscomorpha</taxon>
        <taxon>Ephydroidea</taxon>
        <taxon>Drosophilidae</taxon>
        <taxon>Drosophila</taxon>
    </lineage>
</organism>
<feature type="binding site" evidence="7">
    <location>
        <position position="75"/>
    </location>
    <ligand>
        <name>Mg(2+)</name>
        <dbReference type="ChEBI" id="CHEBI:18420"/>
        <label>1</label>
        <note>catalytic</note>
    </ligand>
</feature>
<dbReference type="CDD" id="cd01639">
    <property type="entry name" value="IMPase"/>
    <property type="match status" value="1"/>
</dbReference>
<dbReference type="PANTHER" id="PTHR20854:SF25">
    <property type="entry name" value="INOSITOL-1-MONOPHOSPHATASE"/>
    <property type="match status" value="1"/>
</dbReference>
<dbReference type="Gene3D" id="3.40.190.80">
    <property type="match status" value="1"/>
</dbReference>
<accession>A0A6J1LU91</accession>
<dbReference type="EC" id="3.1.3.25" evidence="8"/>
<evidence type="ECO:0000313" key="9">
    <source>
        <dbReference type="Proteomes" id="UP000504633"/>
    </source>
</evidence>
<dbReference type="GO" id="GO:0008934">
    <property type="term" value="F:inositol monophosphate 1-phosphatase activity"/>
    <property type="evidence" value="ECO:0007669"/>
    <property type="project" value="InterPro"/>
</dbReference>
<dbReference type="Gene3D" id="3.30.540.10">
    <property type="entry name" value="Fructose-1,6-Bisphosphatase, subunit A, domain 1"/>
    <property type="match status" value="1"/>
</dbReference>
<dbReference type="PROSITE" id="PS00630">
    <property type="entry name" value="IMP_2"/>
    <property type="match status" value="1"/>
</dbReference>
<evidence type="ECO:0000256" key="4">
    <source>
        <dbReference type="ARBA" id="ARBA00022723"/>
    </source>
</evidence>
<dbReference type="KEGG" id="dhe:111598097"/>
<feature type="binding site" evidence="7">
    <location>
        <position position="96"/>
    </location>
    <ligand>
        <name>Mg(2+)</name>
        <dbReference type="ChEBI" id="CHEBI:18420"/>
        <label>1</label>
        <note>catalytic</note>
    </ligand>
</feature>
<dbReference type="InterPro" id="IPR000760">
    <property type="entry name" value="Inositol_monophosphatase-like"/>
</dbReference>
<dbReference type="FunFam" id="3.30.540.10:FF:000004">
    <property type="entry name" value="Inositol-1-monophosphatase"/>
    <property type="match status" value="1"/>
</dbReference>
<comment type="similarity">
    <text evidence="3 8">Belongs to the inositol monophosphatase superfamily.</text>
</comment>
<dbReference type="PRINTS" id="PR00377">
    <property type="entry name" value="IMPHPHTASES"/>
</dbReference>
<dbReference type="InterPro" id="IPR020583">
    <property type="entry name" value="Inositol_monoP_metal-BS"/>
</dbReference>
<proteinExistence type="inferred from homology"/>
<dbReference type="InterPro" id="IPR033942">
    <property type="entry name" value="IMPase"/>
</dbReference>
<dbReference type="InterPro" id="IPR020552">
    <property type="entry name" value="Inositol_monoPase_Li-sen"/>
</dbReference>
<evidence type="ECO:0000256" key="7">
    <source>
        <dbReference type="PIRSR" id="PIRSR600760-2"/>
    </source>
</evidence>
<dbReference type="PRINTS" id="PR00378">
    <property type="entry name" value="LIIMPHPHTASE"/>
</dbReference>
<dbReference type="SUPFAM" id="SSF56655">
    <property type="entry name" value="Carbohydrate phosphatase"/>
    <property type="match status" value="1"/>
</dbReference>
<gene>
    <name evidence="10" type="primary">LOC111598097</name>
</gene>
<feature type="binding site" evidence="7">
    <location>
        <position position="99"/>
    </location>
    <ligand>
        <name>Mg(2+)</name>
        <dbReference type="ChEBI" id="CHEBI:18420"/>
        <label>1</label>
        <note>catalytic</note>
    </ligand>
</feature>
<dbReference type="GO" id="GO:0046854">
    <property type="term" value="P:phosphatidylinositol phosphate biosynthetic process"/>
    <property type="evidence" value="ECO:0007669"/>
    <property type="project" value="InterPro"/>
</dbReference>
<protein>
    <recommendedName>
        <fullName evidence="8">Inositol-1-monophosphatase</fullName>
        <ecNumber evidence="8">3.1.3.25</ecNumber>
    </recommendedName>
</protein>
<dbReference type="PANTHER" id="PTHR20854">
    <property type="entry name" value="INOSITOL MONOPHOSPHATASE"/>
    <property type="match status" value="1"/>
</dbReference>
<reference evidence="10" key="1">
    <citation type="submission" date="2025-08" db="UniProtKB">
        <authorList>
            <consortium name="RefSeq"/>
        </authorList>
    </citation>
    <scope>IDENTIFICATION</scope>
    <source>
        <strain evidence="10">15085-1641.00</strain>
        <tissue evidence="10">Whole body</tissue>
    </source>
</reference>
<evidence type="ECO:0000256" key="2">
    <source>
        <dbReference type="ARBA" id="ARBA00005152"/>
    </source>
</evidence>
<dbReference type="GeneID" id="111598097"/>
<dbReference type="GO" id="GO:0006021">
    <property type="term" value="P:inositol biosynthetic process"/>
    <property type="evidence" value="ECO:0007669"/>
    <property type="project" value="UniProtKB-UniPathway"/>
</dbReference>
<evidence type="ECO:0000256" key="3">
    <source>
        <dbReference type="ARBA" id="ARBA00009759"/>
    </source>
</evidence>
<comment type="catalytic activity">
    <reaction evidence="8">
        <text>a myo-inositol phosphate + H2O = myo-inositol + phosphate</text>
        <dbReference type="Rhea" id="RHEA:24056"/>
        <dbReference type="ChEBI" id="CHEBI:15377"/>
        <dbReference type="ChEBI" id="CHEBI:17268"/>
        <dbReference type="ChEBI" id="CHEBI:43474"/>
        <dbReference type="ChEBI" id="CHEBI:84139"/>
        <dbReference type="EC" id="3.1.3.25"/>
    </reaction>
</comment>
<feature type="binding site" evidence="7">
    <location>
        <position position="225"/>
    </location>
    <ligand>
        <name>Mg(2+)</name>
        <dbReference type="ChEBI" id="CHEBI:18420"/>
        <label>1</label>
        <note>catalytic</note>
    </ligand>
</feature>
<dbReference type="PROSITE" id="PS00629">
    <property type="entry name" value="IMP_1"/>
    <property type="match status" value="1"/>
</dbReference>
<dbReference type="OrthoDB" id="10254945at2759"/>
<keyword evidence="6 7" id="KW-0460">Magnesium</keyword>
<evidence type="ECO:0000256" key="8">
    <source>
        <dbReference type="RuleBase" id="RU364068"/>
    </source>
</evidence>
<comment type="pathway">
    <text evidence="2 8">Polyol metabolism; myo-inositol biosynthesis; myo-inositol from D-glucose 6-phosphate: step 2/2.</text>
</comment>
<dbReference type="FunFam" id="3.40.190.80:FF:000002">
    <property type="entry name" value="Inositol-1-monophosphatase"/>
    <property type="match status" value="1"/>
</dbReference>
<evidence type="ECO:0000313" key="10">
    <source>
        <dbReference type="RefSeq" id="XP_023168915.1"/>
    </source>
</evidence>
<name>A0A6J1LU91_DROHY</name>
<evidence type="ECO:0000256" key="1">
    <source>
        <dbReference type="ARBA" id="ARBA00001946"/>
    </source>
</evidence>
<keyword evidence="9" id="KW-1185">Reference proteome</keyword>
<dbReference type="RefSeq" id="XP_023168915.1">
    <property type="nucleotide sequence ID" value="XM_023313147.2"/>
</dbReference>
<keyword evidence="4 7" id="KW-0479">Metal-binding</keyword>
<keyword evidence="5 8" id="KW-0378">Hydrolase</keyword>
<sequence length="283" mass="31088">MCSICESKLKEYYEVALDLVKQCGPMLMEGYRKPKADFTVKKDFYDLVTVYDKQIEDFLTKGLQTAFPESLIIGEEDSAANKRQAELTDAPTWIIDPIDGTTNFVHRIPHCCISVGLAVQKELVIGIIYNPPANELFAAYKGHGAYLNDQRIHTSKVTTINQAVIALEISLIHAAAVRDKNIKRLYKLGSNATATRSFGSGALALCYVATGQCDAYHIDDLQPWDIAAGAVILKEAGGSIYHTKGGKFNIMKPDLACAGTEELAKNVISLIAEADKITEYTFK</sequence>
<dbReference type="Pfam" id="PF00459">
    <property type="entry name" value="Inositol_P"/>
    <property type="match status" value="1"/>
</dbReference>
<dbReference type="UniPathway" id="UPA00823">
    <property type="reaction ID" value="UER00788"/>
</dbReference>
<dbReference type="GO" id="GO:0007165">
    <property type="term" value="P:signal transduction"/>
    <property type="evidence" value="ECO:0007669"/>
    <property type="project" value="TreeGrafter"/>
</dbReference>
<evidence type="ECO:0000256" key="5">
    <source>
        <dbReference type="ARBA" id="ARBA00022801"/>
    </source>
</evidence>
<evidence type="ECO:0000256" key="6">
    <source>
        <dbReference type="ARBA" id="ARBA00022842"/>
    </source>
</evidence>